<comment type="caution">
    <text evidence="12">The sequence shown here is derived from an EMBL/GenBank/DDBJ whole genome shotgun (WGS) entry which is preliminary data.</text>
</comment>
<dbReference type="PRINTS" id="PR00147">
    <property type="entry name" value="DNAPHOTLYASE"/>
</dbReference>
<dbReference type="STRING" id="53254.SAMN05660750_01408"/>
<dbReference type="AlphaFoldDB" id="A0A0Q3IA32"/>
<dbReference type="Gene3D" id="1.25.40.80">
    <property type="match status" value="1"/>
</dbReference>
<dbReference type="InterPro" id="IPR036155">
    <property type="entry name" value="Crypto/Photolyase_N_sf"/>
</dbReference>
<keyword evidence="4 8" id="KW-0285">Flavoprotein</keyword>
<accession>A0A0Q3IA32</accession>
<comment type="cofactor">
    <cofactor evidence="1">
        <name>(6R)-5,10-methylene-5,6,7,8-tetrahydrofolate</name>
        <dbReference type="ChEBI" id="CHEBI:15636"/>
    </cofactor>
</comment>
<dbReference type="FunFam" id="1.10.579.10:FF:000003">
    <property type="entry name" value="Deoxyribodipyrimidine photo-lyase"/>
    <property type="match status" value="1"/>
</dbReference>
<dbReference type="EC" id="4.1.99.3" evidence="2"/>
<dbReference type="GO" id="GO:0071949">
    <property type="term" value="F:FAD binding"/>
    <property type="evidence" value="ECO:0007669"/>
    <property type="project" value="TreeGrafter"/>
</dbReference>
<evidence type="ECO:0000259" key="11">
    <source>
        <dbReference type="PROSITE" id="PS51645"/>
    </source>
</evidence>
<reference evidence="12 13" key="1">
    <citation type="submission" date="2015-10" db="EMBL/GenBank/DDBJ databases">
        <title>Draft genome of Bosea thiooxidans.</title>
        <authorList>
            <person name="Wang X."/>
        </authorList>
    </citation>
    <scope>NUCLEOTIDE SEQUENCE [LARGE SCALE GENOMIC DNA]</scope>
    <source>
        <strain evidence="12 13">CGMCC 9174</strain>
    </source>
</reference>
<dbReference type="PANTHER" id="PTHR11455:SF9">
    <property type="entry name" value="CRYPTOCHROME CIRCADIAN CLOCK 5 ISOFORM X1"/>
    <property type="match status" value="1"/>
</dbReference>
<evidence type="ECO:0000256" key="8">
    <source>
        <dbReference type="PIRSR" id="PIRSR602081-1"/>
    </source>
</evidence>
<comment type="cofactor">
    <cofactor evidence="8">
        <name>FAD</name>
        <dbReference type="ChEBI" id="CHEBI:57692"/>
    </cofactor>
    <text evidence="8">Binds 1 FAD per subunit.</text>
</comment>
<evidence type="ECO:0000256" key="5">
    <source>
        <dbReference type="ARBA" id="ARBA00022827"/>
    </source>
</evidence>
<dbReference type="Pfam" id="PF00875">
    <property type="entry name" value="DNA_photolyase"/>
    <property type="match status" value="1"/>
</dbReference>
<evidence type="ECO:0000256" key="6">
    <source>
        <dbReference type="ARBA" id="ARBA00022991"/>
    </source>
</evidence>
<dbReference type="GO" id="GO:0000719">
    <property type="term" value="P:photoreactive repair"/>
    <property type="evidence" value="ECO:0007669"/>
    <property type="project" value="UniProtKB-ARBA"/>
</dbReference>
<dbReference type="Pfam" id="PF03441">
    <property type="entry name" value="FAD_binding_7"/>
    <property type="match status" value="1"/>
</dbReference>
<organism evidence="12 13">
    <name type="scientific">Bosea thiooxidans</name>
    <dbReference type="NCBI Taxonomy" id="53254"/>
    <lineage>
        <taxon>Bacteria</taxon>
        <taxon>Pseudomonadati</taxon>
        <taxon>Pseudomonadota</taxon>
        <taxon>Alphaproteobacteria</taxon>
        <taxon>Hyphomicrobiales</taxon>
        <taxon>Boseaceae</taxon>
        <taxon>Bosea</taxon>
    </lineage>
</organism>
<dbReference type="InterPro" id="IPR006050">
    <property type="entry name" value="DNA_photolyase_N"/>
</dbReference>
<gene>
    <name evidence="12" type="ORF">ARD30_02025</name>
</gene>
<evidence type="ECO:0000256" key="10">
    <source>
        <dbReference type="RuleBase" id="RU004182"/>
    </source>
</evidence>
<protein>
    <recommendedName>
        <fullName evidence="3">Deoxyribodipyrimidine photo-lyase</fullName>
        <ecNumber evidence="2">4.1.99.3</ecNumber>
    </recommendedName>
</protein>
<sequence length="485" mass="53774">MMAERTLHWLRNDLRLADNPALSAAAQAGPVLCLYILDTNPARRPLGGASRWWLSRSLRALGEALAQKAGRLLLLEGDPAELIPRIASMAGIGLVTWNRRYEAEAIALDRKLKEELSGGGIDVRSFNSHLLNEPWQVATTTGQPMKVFTPYWRAALRKGEPAAPIPAPARIEALPLPDSLEALAVSLSDLGLQPRKPDWTAGMRAEWEPGERGAATRLGDFLGGALAGYADGRDRPDRESTSRLSPHLRFGEIGPRQIWHALHQARATGEAAGSAQDAEKFLSEIGWREFSYHLLFHNPELATRNHDERFDRFPWQPDPAALRRWQRGETGIPLVDAGMRELWATGWMHNRVRMVAASFLIKHLLQDWRAGEAWFWDTLVDADPANNAASWQWVAGSGADASPYFRIFNPATQGETHDPYGAYVGKWVPELAGLSGQDIHQPWKASEKARREAGVRIGETYPAPLVDLAFGRQRALEAFAAIRSG</sequence>
<dbReference type="OrthoDB" id="9772484at2"/>
<dbReference type="GO" id="GO:0009416">
    <property type="term" value="P:response to light stimulus"/>
    <property type="evidence" value="ECO:0007669"/>
    <property type="project" value="TreeGrafter"/>
</dbReference>
<dbReference type="InterPro" id="IPR014729">
    <property type="entry name" value="Rossmann-like_a/b/a_fold"/>
</dbReference>
<feature type="binding site" evidence="8">
    <location>
        <position position="281"/>
    </location>
    <ligand>
        <name>FAD</name>
        <dbReference type="ChEBI" id="CHEBI:57692"/>
    </ligand>
</feature>
<keyword evidence="6 10" id="KW-0157">Chromophore</keyword>
<feature type="site" description="Electron transfer via tryptophanyl radical" evidence="9">
    <location>
        <position position="315"/>
    </location>
</feature>
<evidence type="ECO:0000313" key="12">
    <source>
        <dbReference type="EMBL" id="KQK31693.1"/>
    </source>
</evidence>
<dbReference type="Gene3D" id="3.40.50.620">
    <property type="entry name" value="HUPs"/>
    <property type="match status" value="1"/>
</dbReference>
<evidence type="ECO:0000313" key="13">
    <source>
        <dbReference type="Proteomes" id="UP000051562"/>
    </source>
</evidence>
<dbReference type="InterPro" id="IPR002081">
    <property type="entry name" value="Cryptochrome/DNA_photolyase_1"/>
</dbReference>
<feature type="domain" description="Photolyase/cryptochrome alpha/beta" evidence="11">
    <location>
        <begin position="4"/>
        <end position="131"/>
    </location>
</feature>
<comment type="similarity">
    <text evidence="10">Belongs to the DNA photolyase family.</text>
</comment>
<dbReference type="SUPFAM" id="SSF52425">
    <property type="entry name" value="Cryptochrome/photolyase, N-terminal domain"/>
    <property type="match status" value="1"/>
</dbReference>
<dbReference type="PANTHER" id="PTHR11455">
    <property type="entry name" value="CRYPTOCHROME"/>
    <property type="match status" value="1"/>
</dbReference>
<keyword evidence="12" id="KW-0456">Lyase</keyword>
<evidence type="ECO:0000256" key="1">
    <source>
        <dbReference type="ARBA" id="ARBA00001932"/>
    </source>
</evidence>
<dbReference type="GO" id="GO:0003677">
    <property type="term" value="F:DNA binding"/>
    <property type="evidence" value="ECO:0007669"/>
    <property type="project" value="TreeGrafter"/>
</dbReference>
<feature type="site" description="Electron transfer via tryptophanyl radical" evidence="9">
    <location>
        <position position="391"/>
    </location>
</feature>
<proteinExistence type="inferred from homology"/>
<evidence type="ECO:0000256" key="4">
    <source>
        <dbReference type="ARBA" id="ARBA00022630"/>
    </source>
</evidence>
<dbReference type="InterPro" id="IPR005101">
    <property type="entry name" value="Cryptochr/Photolyase_FAD-bd"/>
</dbReference>
<dbReference type="InterPro" id="IPR018394">
    <property type="entry name" value="DNA_photolyase_1_CS_C"/>
</dbReference>
<dbReference type="SUPFAM" id="SSF48173">
    <property type="entry name" value="Cryptochrome/photolyase FAD-binding domain"/>
    <property type="match status" value="1"/>
</dbReference>
<evidence type="ECO:0000256" key="3">
    <source>
        <dbReference type="ARBA" id="ARBA00014046"/>
    </source>
</evidence>
<evidence type="ECO:0000256" key="7">
    <source>
        <dbReference type="ARBA" id="ARBA00033999"/>
    </source>
</evidence>
<dbReference type="Gene3D" id="1.10.579.10">
    <property type="entry name" value="DNA Cyclobutane Dipyrimidine Photolyase, subunit A, domain 3"/>
    <property type="match status" value="1"/>
</dbReference>
<name>A0A0Q3IA32_9HYPH</name>
<keyword evidence="5 8" id="KW-0274">FAD</keyword>
<comment type="catalytic activity">
    <reaction evidence="7">
        <text>cyclobutadipyrimidine (in DNA) = 2 pyrimidine residues (in DNA).</text>
        <dbReference type="EC" id="4.1.99.3"/>
    </reaction>
</comment>
<dbReference type="PROSITE" id="PS51645">
    <property type="entry name" value="PHR_CRY_ALPHA_BETA"/>
    <property type="match status" value="1"/>
</dbReference>
<feature type="binding site" evidence="8">
    <location>
        <begin position="241"/>
        <end position="245"/>
    </location>
    <ligand>
        <name>FAD</name>
        <dbReference type="ChEBI" id="CHEBI:57692"/>
    </ligand>
</feature>
<feature type="binding site" evidence="8">
    <location>
        <position position="229"/>
    </location>
    <ligand>
        <name>FAD</name>
        <dbReference type="ChEBI" id="CHEBI:57692"/>
    </ligand>
</feature>
<dbReference type="GO" id="GO:0003904">
    <property type="term" value="F:deoxyribodipyrimidine photo-lyase activity"/>
    <property type="evidence" value="ECO:0007669"/>
    <property type="project" value="UniProtKB-EC"/>
</dbReference>
<dbReference type="PROSITE" id="PS00691">
    <property type="entry name" value="DNA_PHOTOLYASES_1_2"/>
    <property type="match status" value="1"/>
</dbReference>
<evidence type="ECO:0000256" key="9">
    <source>
        <dbReference type="PIRSR" id="PIRSR602081-2"/>
    </source>
</evidence>
<dbReference type="Proteomes" id="UP000051562">
    <property type="component" value="Unassembled WGS sequence"/>
</dbReference>
<evidence type="ECO:0000256" key="2">
    <source>
        <dbReference type="ARBA" id="ARBA00013149"/>
    </source>
</evidence>
<feature type="binding site" evidence="8">
    <location>
        <begin position="381"/>
        <end position="383"/>
    </location>
    <ligand>
        <name>FAD</name>
        <dbReference type="ChEBI" id="CHEBI:57692"/>
    </ligand>
</feature>
<keyword evidence="13" id="KW-1185">Reference proteome</keyword>
<feature type="site" description="Electron transfer via tryptophanyl radical" evidence="9">
    <location>
        <position position="368"/>
    </location>
</feature>
<dbReference type="EMBL" id="LMAR01000012">
    <property type="protein sequence ID" value="KQK31693.1"/>
    <property type="molecule type" value="Genomic_DNA"/>
</dbReference>
<dbReference type="InterPro" id="IPR036134">
    <property type="entry name" value="Crypto/Photolyase_FAD-like_sf"/>
</dbReference>
<dbReference type="PROSITE" id="PS00394">
    <property type="entry name" value="DNA_PHOTOLYASES_1_1"/>
    <property type="match status" value="1"/>
</dbReference>